<dbReference type="AlphaFoldDB" id="A0A2S0HWR8"/>
<dbReference type="EMBL" id="CP027062">
    <property type="protein sequence ID" value="AVI50994.1"/>
    <property type="molecule type" value="Genomic_DNA"/>
</dbReference>
<sequence>MKTDGKIIAIVGAQASGKTTLVRNLTKVRPEIKGFYEGENFPKFVTDAFVSNEFRLRSFIYFHNHWIKQYIEAETQYKNGLVCLLDTFWLTNLFYLDTLKDKNDQLLIFDLIRSTAQLFPPPHGIIFLNDDITIMEKRIYNRSRQGNRDWEKRSQWLSEPMMVKQRHEDLFQEKINFDVFVENSKVIELKSSSPHLIDKSLEFIDDC</sequence>
<dbReference type="InterPro" id="IPR038727">
    <property type="entry name" value="NadR/Ttd14_AAA_dom"/>
</dbReference>
<dbReference type="KEGG" id="aue:C5O00_07320"/>
<dbReference type="Gene3D" id="3.40.50.300">
    <property type="entry name" value="P-loop containing nucleotide triphosphate hydrolases"/>
    <property type="match status" value="1"/>
</dbReference>
<keyword evidence="3" id="KW-1185">Reference proteome</keyword>
<reference evidence="2 3" key="1">
    <citation type="submission" date="2018-02" db="EMBL/GenBank/DDBJ databases">
        <title>Genomic analysis of the strain RR4-38 isolated from a seawater recirculating aquaculture system.</title>
        <authorList>
            <person name="Kim Y.-S."/>
            <person name="Jang Y.H."/>
            <person name="Kim K.-H."/>
        </authorList>
    </citation>
    <scope>NUCLEOTIDE SEQUENCE [LARGE SCALE GENOMIC DNA]</scope>
    <source>
        <strain evidence="2 3">RR4-38</strain>
    </source>
</reference>
<dbReference type="InterPro" id="IPR027417">
    <property type="entry name" value="P-loop_NTPase"/>
</dbReference>
<evidence type="ECO:0000313" key="2">
    <source>
        <dbReference type="EMBL" id="AVI50994.1"/>
    </source>
</evidence>
<evidence type="ECO:0000259" key="1">
    <source>
        <dbReference type="Pfam" id="PF13521"/>
    </source>
</evidence>
<protein>
    <recommendedName>
        <fullName evidence="1">NadR/Ttd14 AAA domain-containing protein</fullName>
    </recommendedName>
</protein>
<accession>A0A2S0HWR8</accession>
<gene>
    <name evidence="2" type="ORF">C5O00_07320</name>
</gene>
<evidence type="ECO:0000313" key="3">
    <source>
        <dbReference type="Proteomes" id="UP000238442"/>
    </source>
</evidence>
<proteinExistence type="predicted"/>
<dbReference type="SUPFAM" id="SSF52540">
    <property type="entry name" value="P-loop containing nucleoside triphosphate hydrolases"/>
    <property type="match status" value="1"/>
</dbReference>
<dbReference type="Proteomes" id="UP000238442">
    <property type="component" value="Chromosome"/>
</dbReference>
<organism evidence="2 3">
    <name type="scientific">Pukyongia salina</name>
    <dbReference type="NCBI Taxonomy" id="2094025"/>
    <lineage>
        <taxon>Bacteria</taxon>
        <taxon>Pseudomonadati</taxon>
        <taxon>Bacteroidota</taxon>
        <taxon>Flavobacteriia</taxon>
        <taxon>Flavobacteriales</taxon>
        <taxon>Flavobacteriaceae</taxon>
        <taxon>Pukyongia</taxon>
    </lineage>
</organism>
<feature type="domain" description="NadR/Ttd14 AAA" evidence="1">
    <location>
        <begin position="8"/>
        <end position="107"/>
    </location>
</feature>
<name>A0A2S0HWR8_9FLAO</name>
<dbReference type="Pfam" id="PF13521">
    <property type="entry name" value="AAA_28"/>
    <property type="match status" value="1"/>
</dbReference>